<accession>A0ABT4BCE8</accession>
<dbReference type="Proteomes" id="UP001151002">
    <property type="component" value="Unassembled WGS sequence"/>
</dbReference>
<proteinExistence type="predicted"/>
<evidence type="ECO:0000313" key="2">
    <source>
        <dbReference type="EMBL" id="MCY1144151.1"/>
    </source>
</evidence>
<dbReference type="InterPro" id="IPR021005">
    <property type="entry name" value="Znf_CGNR"/>
</dbReference>
<name>A0ABT4BCE8_9ACTN</name>
<dbReference type="InterPro" id="IPR010852">
    <property type="entry name" value="ABATE"/>
</dbReference>
<dbReference type="EMBL" id="JAPNTZ010000018">
    <property type="protein sequence ID" value="MCY1144151.1"/>
    <property type="molecule type" value="Genomic_DNA"/>
</dbReference>
<dbReference type="PANTHER" id="PTHR35525:SF3">
    <property type="entry name" value="BLL6575 PROTEIN"/>
    <property type="match status" value="1"/>
</dbReference>
<dbReference type="Gene3D" id="1.10.3300.10">
    <property type="entry name" value="Jann2411-like domain"/>
    <property type="match status" value="1"/>
</dbReference>
<dbReference type="Pfam" id="PF11706">
    <property type="entry name" value="zf-CGNR"/>
    <property type="match status" value="1"/>
</dbReference>
<evidence type="ECO:0000313" key="3">
    <source>
        <dbReference type="Proteomes" id="UP001151002"/>
    </source>
</evidence>
<dbReference type="PANTHER" id="PTHR35525">
    <property type="entry name" value="BLL6575 PROTEIN"/>
    <property type="match status" value="1"/>
</dbReference>
<protein>
    <submittedName>
        <fullName evidence="2">CGNR zinc finger domain-containing protein</fullName>
    </submittedName>
</protein>
<feature type="domain" description="Zinc finger CGNR" evidence="1">
    <location>
        <begin position="127"/>
        <end position="169"/>
    </location>
</feature>
<comment type="caution">
    <text evidence="2">The sequence shown here is derived from an EMBL/GenBank/DDBJ whole genome shotgun (WGS) entry which is preliminary data.</text>
</comment>
<sequence>MLPTDEALLIAIANTGHEDADELADADSVRAWWPADEVTTGPDQPRSVARLRALRSLIRRLTWTNNGVHLDPDPAGDALLATLSLRPEVTGSHVSLRPARATGLSDAITAAGLTALLRAAARPGWPRVKACHALDCGWVFQDASRNAARRWCDMRDCGNRAKGAAFRIRERASRNVTQPGR</sequence>
<dbReference type="SUPFAM" id="SSF160904">
    <property type="entry name" value="Jann2411-like"/>
    <property type="match status" value="1"/>
</dbReference>
<evidence type="ECO:0000259" key="1">
    <source>
        <dbReference type="Pfam" id="PF11706"/>
    </source>
</evidence>
<gene>
    <name evidence="2" type="ORF">OWR29_39680</name>
</gene>
<keyword evidence="3" id="KW-1185">Reference proteome</keyword>
<organism evidence="2 3">
    <name type="scientific">Paractinoplanes pyxinae</name>
    <dbReference type="NCBI Taxonomy" id="2997416"/>
    <lineage>
        <taxon>Bacteria</taxon>
        <taxon>Bacillati</taxon>
        <taxon>Actinomycetota</taxon>
        <taxon>Actinomycetes</taxon>
        <taxon>Micromonosporales</taxon>
        <taxon>Micromonosporaceae</taxon>
        <taxon>Paractinoplanes</taxon>
    </lineage>
</organism>
<dbReference type="RefSeq" id="WP_267568703.1">
    <property type="nucleotide sequence ID" value="NZ_JAPNTZ010000018.1"/>
</dbReference>
<reference evidence="2" key="1">
    <citation type="submission" date="2022-11" db="EMBL/GenBank/DDBJ databases">
        <authorList>
            <person name="Somphong A."/>
            <person name="Phongsopitanun W."/>
        </authorList>
    </citation>
    <scope>NUCLEOTIDE SEQUENCE</scope>
    <source>
        <strain evidence="2">Pm04-4</strain>
    </source>
</reference>
<dbReference type="InterPro" id="IPR023286">
    <property type="entry name" value="ABATE_dom_sf"/>
</dbReference>